<dbReference type="EMBL" id="JACAZF010000012">
    <property type="protein sequence ID" value="KAF7291887.1"/>
    <property type="molecule type" value="Genomic_DNA"/>
</dbReference>
<sequence>MHVVIFGASGAMGQAIARRFLAVYPSSTLVLYVRDASKLPLDITQDRSVIVIEGQLDEMDNISKALEGCVDAVISALGPTGRKGPLYPSNKPIATAYTRIISVMKHRGIKRLIALTTPSVRDPSDQFHLPLVFLRAAFATLARNVVKDIIAVGEAVKNDGAELDWTLIRLALQTKSHPTQETVTSLPVHTAPQAVLMHDSFGSWKGSISMKSLTPSEPKEEVIAGYMGDGRTRACSSRGGAAAFIIDELERREWVKKAPILS</sequence>
<dbReference type="GO" id="GO:0004074">
    <property type="term" value="F:biliverdin reductase [NAD(P)H] activity"/>
    <property type="evidence" value="ECO:0007669"/>
    <property type="project" value="TreeGrafter"/>
</dbReference>
<comment type="similarity">
    <text evidence="1">Belongs to the avfA family.</text>
</comment>
<keyword evidence="4" id="KW-1185">Reference proteome</keyword>
<organism evidence="3 4">
    <name type="scientific">Mycena indigotica</name>
    <dbReference type="NCBI Taxonomy" id="2126181"/>
    <lineage>
        <taxon>Eukaryota</taxon>
        <taxon>Fungi</taxon>
        <taxon>Dikarya</taxon>
        <taxon>Basidiomycota</taxon>
        <taxon>Agaricomycotina</taxon>
        <taxon>Agaricomycetes</taxon>
        <taxon>Agaricomycetidae</taxon>
        <taxon>Agaricales</taxon>
        <taxon>Marasmiineae</taxon>
        <taxon>Mycenaceae</taxon>
        <taxon>Mycena</taxon>
    </lineage>
</organism>
<gene>
    <name evidence="3" type="ORF">MIND_01214000</name>
</gene>
<dbReference type="SUPFAM" id="SSF51735">
    <property type="entry name" value="NAD(P)-binding Rossmann-fold domains"/>
    <property type="match status" value="1"/>
</dbReference>
<dbReference type="RefSeq" id="XP_037214614.1">
    <property type="nucleotide sequence ID" value="XM_037368646.1"/>
</dbReference>
<evidence type="ECO:0000256" key="1">
    <source>
        <dbReference type="ARBA" id="ARBA00038376"/>
    </source>
</evidence>
<reference evidence="3" key="1">
    <citation type="submission" date="2020-05" db="EMBL/GenBank/DDBJ databases">
        <title>Mycena genomes resolve the evolution of fungal bioluminescence.</title>
        <authorList>
            <person name="Tsai I.J."/>
        </authorList>
    </citation>
    <scope>NUCLEOTIDE SEQUENCE</scope>
    <source>
        <strain evidence="3">171206Taipei</strain>
    </source>
</reference>
<dbReference type="OrthoDB" id="10254221at2759"/>
<evidence type="ECO:0000313" key="4">
    <source>
        <dbReference type="Proteomes" id="UP000636479"/>
    </source>
</evidence>
<dbReference type="AlphaFoldDB" id="A0A8H6VS20"/>
<evidence type="ECO:0000259" key="2">
    <source>
        <dbReference type="Pfam" id="PF13460"/>
    </source>
</evidence>
<dbReference type="GO" id="GO:0042602">
    <property type="term" value="F:riboflavin reductase (NADPH) activity"/>
    <property type="evidence" value="ECO:0007669"/>
    <property type="project" value="TreeGrafter"/>
</dbReference>
<dbReference type="InterPro" id="IPR036291">
    <property type="entry name" value="NAD(P)-bd_dom_sf"/>
</dbReference>
<dbReference type="InterPro" id="IPR051606">
    <property type="entry name" value="Polyketide_Oxido-like"/>
</dbReference>
<dbReference type="InterPro" id="IPR016040">
    <property type="entry name" value="NAD(P)-bd_dom"/>
</dbReference>
<feature type="domain" description="NAD(P)-binding" evidence="2">
    <location>
        <begin position="7"/>
        <end position="183"/>
    </location>
</feature>
<dbReference type="GeneID" id="59351162"/>
<dbReference type="PANTHER" id="PTHR43355:SF2">
    <property type="entry name" value="FLAVIN REDUCTASE (NADPH)"/>
    <property type="match status" value="1"/>
</dbReference>
<comment type="caution">
    <text evidence="3">The sequence shown here is derived from an EMBL/GenBank/DDBJ whole genome shotgun (WGS) entry which is preliminary data.</text>
</comment>
<dbReference type="Proteomes" id="UP000636479">
    <property type="component" value="Unassembled WGS sequence"/>
</dbReference>
<dbReference type="Pfam" id="PF13460">
    <property type="entry name" value="NAD_binding_10"/>
    <property type="match status" value="1"/>
</dbReference>
<evidence type="ECO:0000313" key="3">
    <source>
        <dbReference type="EMBL" id="KAF7291887.1"/>
    </source>
</evidence>
<name>A0A8H6VS20_9AGAR</name>
<accession>A0A8H6VS20</accession>
<dbReference type="Gene3D" id="3.40.50.720">
    <property type="entry name" value="NAD(P)-binding Rossmann-like Domain"/>
    <property type="match status" value="1"/>
</dbReference>
<dbReference type="PANTHER" id="PTHR43355">
    <property type="entry name" value="FLAVIN REDUCTASE (NADPH)"/>
    <property type="match status" value="1"/>
</dbReference>
<protein>
    <recommendedName>
        <fullName evidence="2">NAD(P)-binding domain-containing protein</fullName>
    </recommendedName>
</protein>
<proteinExistence type="inferred from homology"/>